<evidence type="ECO:0000256" key="3">
    <source>
        <dbReference type="SAM" id="SignalP"/>
    </source>
</evidence>
<dbReference type="Proteomes" id="UP000886100">
    <property type="component" value="Unassembled WGS sequence"/>
</dbReference>
<evidence type="ECO:0000256" key="1">
    <source>
        <dbReference type="ARBA" id="ARBA00004370"/>
    </source>
</evidence>
<dbReference type="Gene3D" id="3.10.20.310">
    <property type="entry name" value="membrane protein fhac"/>
    <property type="match status" value="3"/>
</dbReference>
<evidence type="ECO:0000259" key="4">
    <source>
        <dbReference type="PROSITE" id="PS51779"/>
    </source>
</evidence>
<dbReference type="PROSITE" id="PS51779">
    <property type="entry name" value="POTRA"/>
    <property type="match status" value="3"/>
</dbReference>
<dbReference type="GO" id="GO:0019867">
    <property type="term" value="C:outer membrane"/>
    <property type="evidence" value="ECO:0007669"/>
    <property type="project" value="InterPro"/>
</dbReference>
<evidence type="ECO:0000256" key="2">
    <source>
        <dbReference type="ARBA" id="ARBA00023136"/>
    </source>
</evidence>
<sequence>MRAFPRVLLLLLLAAPGLAGAFVAKDIRVEGLQRISAGTVFNYLPVKPGDEVDAHNAPAVIRSLYKTGFFKDVQAWREGDVLVIEVVERPAIAQIEITGNKSIQTEDLMKGLRDAGLAEGRTFNRSLLAKIEQELRRQFFNEGKYGVVLETRVTPLERNRVAIDIDIKEGKTARIRGVSIVGNRSFSDEELLDAFQSRPGGWLAWFTKEDQYSRQKLAGDLETLKSFYLDRGYLKFKVEST</sequence>
<proteinExistence type="predicted"/>
<evidence type="ECO:0000313" key="5">
    <source>
        <dbReference type="EMBL" id="HHH13153.1"/>
    </source>
</evidence>
<comment type="subcellular location">
    <subcellularLocation>
        <location evidence="1">Membrane</location>
    </subcellularLocation>
</comment>
<feature type="domain" description="POTRA" evidence="4">
    <location>
        <begin position="173"/>
        <end position="241"/>
    </location>
</feature>
<feature type="chain" id="PRO_5027754674" evidence="3">
    <location>
        <begin position="22"/>
        <end position="241"/>
    </location>
</feature>
<feature type="domain" description="POTRA" evidence="4">
    <location>
        <begin position="90"/>
        <end position="170"/>
    </location>
</feature>
<name>A0A7C5IZ39_9GAMM</name>
<feature type="domain" description="POTRA" evidence="4">
    <location>
        <begin position="22"/>
        <end position="89"/>
    </location>
</feature>
<protein>
    <submittedName>
        <fullName evidence="5">Outer membrane protein assembly factor BamA</fullName>
    </submittedName>
</protein>
<feature type="non-terminal residue" evidence="5">
    <location>
        <position position="241"/>
    </location>
</feature>
<dbReference type="EMBL" id="DROM01000176">
    <property type="protein sequence ID" value="HHH13153.1"/>
    <property type="molecule type" value="Genomic_DNA"/>
</dbReference>
<dbReference type="AlphaFoldDB" id="A0A7C5IZ39"/>
<reference evidence="5" key="1">
    <citation type="journal article" date="2020" name="mSystems">
        <title>Genome- and Community-Level Interaction Insights into Carbon Utilization and Element Cycling Functions of Hydrothermarchaeota in Hydrothermal Sediment.</title>
        <authorList>
            <person name="Zhou Z."/>
            <person name="Liu Y."/>
            <person name="Xu W."/>
            <person name="Pan J."/>
            <person name="Luo Z.H."/>
            <person name="Li M."/>
        </authorList>
    </citation>
    <scope>NUCLEOTIDE SEQUENCE [LARGE SCALE GENOMIC DNA]</scope>
    <source>
        <strain evidence="5">HyVt-535</strain>
    </source>
</reference>
<dbReference type="Pfam" id="PF07244">
    <property type="entry name" value="POTRA"/>
    <property type="match status" value="2"/>
</dbReference>
<feature type="signal peptide" evidence="3">
    <location>
        <begin position="1"/>
        <end position="21"/>
    </location>
</feature>
<gene>
    <name evidence="5" type="ORF">ENJ98_02855</name>
</gene>
<keyword evidence="2" id="KW-0472">Membrane</keyword>
<organism evidence="5">
    <name type="scientific">Thiolapillus brandeum</name>
    <dbReference type="NCBI Taxonomy" id="1076588"/>
    <lineage>
        <taxon>Bacteria</taxon>
        <taxon>Pseudomonadati</taxon>
        <taxon>Pseudomonadota</taxon>
        <taxon>Gammaproteobacteria</taxon>
        <taxon>Chromatiales</taxon>
        <taxon>Sedimenticolaceae</taxon>
        <taxon>Thiolapillus</taxon>
    </lineage>
</organism>
<keyword evidence="3" id="KW-0732">Signal</keyword>
<dbReference type="InterPro" id="IPR010827">
    <property type="entry name" value="BamA/TamA_POTRA"/>
</dbReference>
<dbReference type="InterPro" id="IPR034746">
    <property type="entry name" value="POTRA"/>
</dbReference>
<accession>A0A7C5IZ39</accession>
<comment type="caution">
    <text evidence="5">The sequence shown here is derived from an EMBL/GenBank/DDBJ whole genome shotgun (WGS) entry which is preliminary data.</text>
</comment>